<feature type="signal peptide" evidence="1">
    <location>
        <begin position="1"/>
        <end position="22"/>
    </location>
</feature>
<dbReference type="EMBL" id="LVVZ01000014">
    <property type="protein sequence ID" value="OKL44621.1"/>
    <property type="molecule type" value="Genomic_DNA"/>
</dbReference>
<evidence type="ECO:0000259" key="2">
    <source>
        <dbReference type="Pfam" id="PF07007"/>
    </source>
</evidence>
<keyword evidence="4" id="KW-1185">Reference proteome</keyword>
<dbReference type="OrthoDB" id="7340239at2"/>
<dbReference type="AlphaFoldDB" id="A0A1U7JIZ0"/>
<proteinExistence type="predicted"/>
<accession>A0A1U7JIZ0</accession>
<protein>
    <recommendedName>
        <fullName evidence="2">Lysozyme inhibitor LprI-like N-terminal domain-containing protein</fullName>
    </recommendedName>
</protein>
<feature type="domain" description="Lysozyme inhibitor LprI-like N-terminal" evidence="2">
    <location>
        <begin position="29"/>
        <end position="124"/>
    </location>
</feature>
<keyword evidence="1" id="KW-0732">Signal</keyword>
<evidence type="ECO:0000313" key="4">
    <source>
        <dbReference type="Proteomes" id="UP000185783"/>
    </source>
</evidence>
<reference evidence="3 4" key="1">
    <citation type="submission" date="2016-03" db="EMBL/GenBank/DDBJ databases">
        <title>Genome sequence of Nesiotobacter sp. nov., a moderately halophilic alphaproteobacterium isolated from the Yellow Sea, China.</title>
        <authorList>
            <person name="Zhang G."/>
            <person name="Zhang R."/>
        </authorList>
    </citation>
    <scope>NUCLEOTIDE SEQUENCE [LARGE SCALE GENOMIC DNA]</scope>
    <source>
        <strain evidence="3 4">WB1-6</strain>
    </source>
</reference>
<feature type="chain" id="PRO_5010586680" description="Lysozyme inhibitor LprI-like N-terminal domain-containing protein" evidence="1">
    <location>
        <begin position="23"/>
        <end position="139"/>
    </location>
</feature>
<dbReference type="Gene3D" id="1.20.1270.180">
    <property type="match status" value="1"/>
</dbReference>
<dbReference type="Pfam" id="PF07007">
    <property type="entry name" value="LprI"/>
    <property type="match status" value="1"/>
</dbReference>
<organism evidence="3 4">
    <name type="scientific">Pseudovibrio exalbescens</name>
    <dbReference type="NCBI Taxonomy" id="197461"/>
    <lineage>
        <taxon>Bacteria</taxon>
        <taxon>Pseudomonadati</taxon>
        <taxon>Pseudomonadota</taxon>
        <taxon>Alphaproteobacteria</taxon>
        <taxon>Hyphomicrobiales</taxon>
        <taxon>Stappiaceae</taxon>
        <taxon>Pseudovibrio</taxon>
    </lineage>
</organism>
<evidence type="ECO:0000256" key="1">
    <source>
        <dbReference type="SAM" id="SignalP"/>
    </source>
</evidence>
<comment type="caution">
    <text evidence="3">The sequence shown here is derived from an EMBL/GenBank/DDBJ whole genome shotgun (WGS) entry which is preliminary data.</text>
</comment>
<dbReference type="RefSeq" id="WP_028480369.1">
    <property type="nucleotide sequence ID" value="NZ_LVVZ01000014.1"/>
</dbReference>
<sequence>MKNLGSALFSIPLAFLATTLHADEIDECQKTLGAAQRHLCADAEYRKAAVQLLKTYEQAQNAINTMDAPEDRKALARQRLESNQTAWVSYRDTTCNIVSNLTDQMAPKTAKCLTKLTRERTDDLEKLLESGAVFAPPPQ</sequence>
<name>A0A1U7JIZ0_9HYPH</name>
<gene>
    <name evidence="3" type="ORF">A3843_09615</name>
</gene>
<evidence type="ECO:0000313" key="3">
    <source>
        <dbReference type="EMBL" id="OKL44621.1"/>
    </source>
</evidence>
<dbReference type="InterPro" id="IPR009739">
    <property type="entry name" value="LprI-like_N"/>
</dbReference>
<dbReference type="Proteomes" id="UP000185783">
    <property type="component" value="Unassembled WGS sequence"/>
</dbReference>